<dbReference type="KEGG" id="mcn:Mcup_1073"/>
<name>F4G2Y0_METCR</name>
<organism evidence="2 3">
    <name type="scientific">Metallosphaera cuprina (strain Ar-4)</name>
    <dbReference type="NCBI Taxonomy" id="1006006"/>
    <lineage>
        <taxon>Archaea</taxon>
        <taxon>Thermoproteota</taxon>
        <taxon>Thermoprotei</taxon>
        <taxon>Sulfolobales</taxon>
        <taxon>Sulfolobaceae</taxon>
        <taxon>Metallosphaera</taxon>
    </lineage>
</organism>
<dbReference type="eggNOG" id="arCOG03928">
    <property type="taxonomic scope" value="Archaea"/>
</dbReference>
<reference evidence="2 3" key="1">
    <citation type="journal article" date="2011" name="J. Bacteriol.">
        <title>Complete genome sequence of Metallosphaera cuprina, a metal sulfide-oxidizing archaeon from a hot spring.</title>
        <authorList>
            <person name="Liu L.J."/>
            <person name="You X.Y."/>
            <person name="Zheng H."/>
            <person name="Wang S."/>
            <person name="Jiang C.Y."/>
            <person name="Liu S.J."/>
        </authorList>
    </citation>
    <scope>NUCLEOTIDE SEQUENCE [LARGE SCALE GENOMIC DNA]</scope>
    <source>
        <strain evidence="2 3">Ar-4</strain>
    </source>
</reference>
<sequence>MRGVEPSKRHTLALSEFDELRDGEELTVIADHYPAQLTQSIRKNKET</sequence>
<evidence type="ECO:0000313" key="3">
    <source>
        <dbReference type="Proteomes" id="UP000007812"/>
    </source>
</evidence>
<gene>
    <name evidence="2" type="ordered locus">Mcup_1073</name>
</gene>
<dbReference type="InterPro" id="IPR018720">
    <property type="entry name" value="DUF2249"/>
</dbReference>
<feature type="domain" description="DUF2249" evidence="1">
    <location>
        <begin position="2"/>
        <end position="44"/>
    </location>
</feature>
<dbReference type="HOGENOM" id="CLU_3163094_0_0_2"/>
<dbReference type="PATRIC" id="fig|1006006.8.peg.1067"/>
<dbReference type="Proteomes" id="UP000007812">
    <property type="component" value="Chromosome"/>
</dbReference>
<dbReference type="EMBL" id="CP002656">
    <property type="protein sequence ID" value="AEB95178.1"/>
    <property type="molecule type" value="Genomic_DNA"/>
</dbReference>
<dbReference type="AlphaFoldDB" id="F4G2Y0"/>
<dbReference type="STRING" id="1006006.Mcup_1073"/>
<accession>F4G2Y0</accession>
<dbReference type="Pfam" id="PF10006">
    <property type="entry name" value="DUF2249"/>
    <property type="match status" value="1"/>
</dbReference>
<evidence type="ECO:0000313" key="2">
    <source>
        <dbReference type="EMBL" id="AEB95178.1"/>
    </source>
</evidence>
<evidence type="ECO:0000259" key="1">
    <source>
        <dbReference type="Pfam" id="PF10006"/>
    </source>
</evidence>
<keyword evidence="3" id="KW-1185">Reference proteome</keyword>
<proteinExistence type="predicted"/>
<protein>
    <submittedName>
        <fullName evidence="2">Cupin 2 conserved barrel domain protein</fullName>
    </submittedName>
</protein>